<feature type="domain" description="Aminoglycoside phosphotransferase" evidence="2">
    <location>
        <begin position="81"/>
        <end position="123"/>
    </location>
</feature>
<reference evidence="3" key="2">
    <citation type="journal article" date="2023" name="IMA Fungus">
        <title>Comparative genomic study of the Penicillium genus elucidates a diverse pangenome and 15 lateral gene transfer events.</title>
        <authorList>
            <person name="Petersen C."/>
            <person name="Sorensen T."/>
            <person name="Nielsen M.R."/>
            <person name="Sondergaard T.E."/>
            <person name="Sorensen J.L."/>
            <person name="Fitzpatrick D.A."/>
            <person name="Frisvad J.C."/>
            <person name="Nielsen K.L."/>
        </authorList>
    </citation>
    <scope>NUCLEOTIDE SEQUENCE</scope>
    <source>
        <strain evidence="3">IBT 16849</strain>
    </source>
</reference>
<reference evidence="3" key="1">
    <citation type="submission" date="2022-11" db="EMBL/GenBank/DDBJ databases">
        <authorList>
            <person name="Petersen C."/>
        </authorList>
    </citation>
    <scope>NUCLEOTIDE SEQUENCE</scope>
    <source>
        <strain evidence="3">IBT 16849</strain>
    </source>
</reference>
<evidence type="ECO:0000313" key="4">
    <source>
        <dbReference type="Proteomes" id="UP001150879"/>
    </source>
</evidence>
<dbReference type="InterPro" id="IPR011009">
    <property type="entry name" value="Kinase-like_dom_sf"/>
</dbReference>
<dbReference type="Gene3D" id="3.90.1200.10">
    <property type="match status" value="1"/>
</dbReference>
<accession>A0A9W9MB39</accession>
<comment type="caution">
    <text evidence="3">The sequence shown here is derived from an EMBL/GenBank/DDBJ whole genome shotgun (WGS) entry which is preliminary data.</text>
</comment>
<feature type="signal peptide" evidence="1">
    <location>
        <begin position="1"/>
        <end position="26"/>
    </location>
</feature>
<feature type="chain" id="PRO_5040823150" description="Aminoglycoside phosphotransferase domain-containing protein" evidence="1">
    <location>
        <begin position="27"/>
        <end position="149"/>
    </location>
</feature>
<keyword evidence="1" id="KW-0732">Signal</keyword>
<dbReference type="InterPro" id="IPR002575">
    <property type="entry name" value="Aminoglycoside_PTrfase"/>
</dbReference>
<dbReference type="Pfam" id="PF01636">
    <property type="entry name" value="APH"/>
    <property type="match status" value="1"/>
</dbReference>
<evidence type="ECO:0000313" key="3">
    <source>
        <dbReference type="EMBL" id="KAJ5193777.1"/>
    </source>
</evidence>
<dbReference type="SUPFAM" id="SSF56112">
    <property type="entry name" value="Protein kinase-like (PK-like)"/>
    <property type="match status" value="1"/>
</dbReference>
<protein>
    <recommendedName>
        <fullName evidence="2">Aminoglycoside phosphotransferase domain-containing protein</fullName>
    </recommendedName>
</protein>
<gene>
    <name evidence="3" type="ORF">N7472_006243</name>
</gene>
<proteinExistence type="predicted"/>
<evidence type="ECO:0000259" key="2">
    <source>
        <dbReference type="Pfam" id="PF01636"/>
    </source>
</evidence>
<organism evidence="3 4">
    <name type="scientific">Penicillium cf. griseofulvum</name>
    <dbReference type="NCBI Taxonomy" id="2972120"/>
    <lineage>
        <taxon>Eukaryota</taxon>
        <taxon>Fungi</taxon>
        <taxon>Dikarya</taxon>
        <taxon>Ascomycota</taxon>
        <taxon>Pezizomycotina</taxon>
        <taxon>Eurotiomycetes</taxon>
        <taxon>Eurotiomycetidae</taxon>
        <taxon>Eurotiales</taxon>
        <taxon>Aspergillaceae</taxon>
        <taxon>Penicillium</taxon>
    </lineage>
</organism>
<name>A0A9W9MB39_9EURO</name>
<sequence length="149" mass="17295">MFVWRMVKWLALSWTISNQLLSNSIAISPNYETPKATISVLLVAVLSQWESGDLSMEDPLTLRRNSTTPPRYYAEHALVDGHEIVFAHSDFSPRNILVDANSDYRVPAILDWEFAGWYPELREHFRAYKSFHKGKDWSDYLCYILPPSI</sequence>
<evidence type="ECO:0000256" key="1">
    <source>
        <dbReference type="SAM" id="SignalP"/>
    </source>
</evidence>
<dbReference type="AlphaFoldDB" id="A0A9W9MB39"/>
<dbReference type="OrthoDB" id="8300194at2759"/>
<dbReference type="Proteomes" id="UP001150879">
    <property type="component" value="Unassembled WGS sequence"/>
</dbReference>
<keyword evidence="4" id="KW-1185">Reference proteome</keyword>
<dbReference type="EMBL" id="JAPQKP010000004">
    <property type="protein sequence ID" value="KAJ5193777.1"/>
    <property type="molecule type" value="Genomic_DNA"/>
</dbReference>